<dbReference type="RefSeq" id="WP_067674608.1">
    <property type="nucleotide sequence ID" value="NZ_CP016591.1"/>
</dbReference>
<dbReference type="AlphaFoldDB" id="A0A1B2A906"/>
<protein>
    <recommendedName>
        <fullName evidence="5">Gram-negative bacterial tonB protein</fullName>
    </recommendedName>
</protein>
<feature type="transmembrane region" description="Helical" evidence="2">
    <location>
        <begin position="36"/>
        <end position="56"/>
    </location>
</feature>
<accession>A0A1B2A906</accession>
<gene>
    <name evidence="3" type="ORF">A6F68_00022</name>
</gene>
<keyword evidence="4" id="KW-1185">Reference proteome</keyword>
<organism evidence="3 4">
    <name type="scientific">Tsuneonella dongtanensis</name>
    <dbReference type="NCBI Taxonomy" id="692370"/>
    <lineage>
        <taxon>Bacteria</taxon>
        <taxon>Pseudomonadati</taxon>
        <taxon>Pseudomonadota</taxon>
        <taxon>Alphaproteobacteria</taxon>
        <taxon>Sphingomonadales</taxon>
        <taxon>Erythrobacteraceae</taxon>
        <taxon>Tsuneonella</taxon>
    </lineage>
</organism>
<dbReference type="KEGG" id="ado:A6F68_00022"/>
<evidence type="ECO:0008006" key="5">
    <source>
        <dbReference type="Google" id="ProtNLM"/>
    </source>
</evidence>
<evidence type="ECO:0000313" key="3">
    <source>
        <dbReference type="EMBL" id="ANY18558.1"/>
    </source>
</evidence>
<keyword evidence="2" id="KW-1133">Transmembrane helix</keyword>
<evidence type="ECO:0000256" key="1">
    <source>
        <dbReference type="SAM" id="MobiDB-lite"/>
    </source>
</evidence>
<dbReference type="OrthoDB" id="7410762at2"/>
<dbReference type="EMBL" id="CP016591">
    <property type="protein sequence ID" value="ANY18558.1"/>
    <property type="molecule type" value="Genomic_DNA"/>
</dbReference>
<evidence type="ECO:0000256" key="2">
    <source>
        <dbReference type="SAM" id="Phobius"/>
    </source>
</evidence>
<feature type="region of interest" description="Disordered" evidence="1">
    <location>
        <begin position="71"/>
        <end position="171"/>
    </location>
</feature>
<feature type="compositionally biased region" description="Pro residues" evidence="1">
    <location>
        <begin position="101"/>
        <end position="122"/>
    </location>
</feature>
<feature type="compositionally biased region" description="Polar residues" evidence="1">
    <location>
        <begin position="161"/>
        <end position="171"/>
    </location>
</feature>
<dbReference type="Proteomes" id="UP000092932">
    <property type="component" value="Chromosome"/>
</dbReference>
<name>A0A1B2A906_9SPHN</name>
<dbReference type="STRING" id="692370.A6F68_00022"/>
<evidence type="ECO:0000313" key="4">
    <source>
        <dbReference type="Proteomes" id="UP000092932"/>
    </source>
</evidence>
<dbReference type="PATRIC" id="fig|692370.5.peg.24"/>
<reference evidence="3 4" key="1">
    <citation type="submission" date="2016-07" db="EMBL/GenBank/DDBJ databases">
        <title>Complete genome sequence of Altererythrobacter dongtanensis KCTC 22672, a type strain with esterase isolated from tidal flat.</title>
        <authorList>
            <person name="Cheng H."/>
            <person name="Wu Y.-H."/>
            <person name="Zhou P."/>
            <person name="Huo Y.-Y."/>
            <person name="Wang C.-S."/>
            <person name="Xu X.-W."/>
        </authorList>
    </citation>
    <scope>NUCLEOTIDE SEQUENCE [LARGE SCALE GENOMIC DNA]</scope>
    <source>
        <strain evidence="3 4">KCTC 22672</strain>
    </source>
</reference>
<keyword evidence="2" id="KW-0472">Membrane</keyword>
<proteinExistence type="predicted"/>
<sequence length="268" mass="28615">MSLAQAALSPEPEHKSTLALRVAAFDARWPGLRRRAAGIGLALVLEVGLLLLLLTLGTGIAGRREAAETLTTVDFAEEPPAPDAPPLPEEEAAPTALPRSQPSPQPDLPVPPVPPPPMPPPAATISPKVEPAPAPAAPRIKAVVRDQDAGPAGPPNRPRSGDSQRVGTASNGEPLYAARWYREPYPEELRGYLSTAGGPGWALINCRTVPDFRVEDCELVDEWPSGSQMGRAVLAASWQFRVRPAQVGGRVLVGSWVRIRISYERDRG</sequence>
<keyword evidence="2" id="KW-0812">Transmembrane</keyword>